<gene>
    <name evidence="3" type="ORF">FHX33_003501</name>
</gene>
<reference evidence="3 4" key="1">
    <citation type="submission" date="2020-08" db="EMBL/GenBank/DDBJ databases">
        <title>Sequencing the genomes of 1000 actinobacteria strains.</title>
        <authorList>
            <person name="Klenk H.-P."/>
        </authorList>
    </citation>
    <scope>NUCLEOTIDE SEQUENCE [LARGE SCALE GENOMIC DNA]</scope>
    <source>
        <strain evidence="3 4">DSM 20146</strain>
    </source>
</reference>
<dbReference type="PRINTS" id="PR00081">
    <property type="entry name" value="GDHRDH"/>
</dbReference>
<dbReference type="InterPro" id="IPR020904">
    <property type="entry name" value="Sc_DH/Rdtase_CS"/>
</dbReference>
<dbReference type="CDD" id="cd05233">
    <property type="entry name" value="SDR_c"/>
    <property type="match status" value="1"/>
</dbReference>
<dbReference type="AlphaFoldDB" id="A0A7W4UYQ7"/>
<dbReference type="SUPFAM" id="SSF51735">
    <property type="entry name" value="NAD(P)-binding Rossmann-fold domains"/>
    <property type="match status" value="1"/>
</dbReference>
<proteinExistence type="inferred from homology"/>
<evidence type="ECO:0000313" key="3">
    <source>
        <dbReference type="EMBL" id="MBB2968725.1"/>
    </source>
</evidence>
<comment type="similarity">
    <text evidence="1">Belongs to the short-chain dehydrogenases/reductases (SDR) family.</text>
</comment>
<accession>A0A7W4UYQ7</accession>
<evidence type="ECO:0000313" key="4">
    <source>
        <dbReference type="Proteomes" id="UP000538196"/>
    </source>
</evidence>
<dbReference type="GO" id="GO:0016491">
    <property type="term" value="F:oxidoreductase activity"/>
    <property type="evidence" value="ECO:0007669"/>
    <property type="project" value="UniProtKB-KW"/>
</dbReference>
<dbReference type="Gene3D" id="3.40.50.720">
    <property type="entry name" value="NAD(P)-binding Rossmann-like Domain"/>
    <property type="match status" value="1"/>
</dbReference>
<dbReference type="PANTHER" id="PTHR24321">
    <property type="entry name" value="DEHYDROGENASES, SHORT CHAIN"/>
    <property type="match status" value="1"/>
</dbReference>
<keyword evidence="2" id="KW-0560">Oxidoreductase</keyword>
<dbReference type="InterPro" id="IPR036291">
    <property type="entry name" value="NAD(P)-bd_dom_sf"/>
</dbReference>
<dbReference type="PANTHER" id="PTHR24321:SF8">
    <property type="entry name" value="ESTRADIOL 17-BETA-DEHYDROGENASE 8-RELATED"/>
    <property type="match status" value="1"/>
</dbReference>
<dbReference type="InterPro" id="IPR002347">
    <property type="entry name" value="SDR_fam"/>
</dbReference>
<sequence>MSAALVVGANGLIGREICRALAADGHTILPVARDATALDELVVALRAEGIDCGTPIAVDATDDAALTDAIERLARERAFTVCVNNVGRGHRPIPLADQDPAEFDAIVAVTFRSVAVAMRAELRALRAIDGPRGIVNVASSAGTAAAPGMSAYVAAKHAVVGLTRTAALDEARAGIRVNAVAPGPIESGPILAQSAETRAHVGAQMPVGRMGRAEEVAAAVAWLASPAASYVTGVVLPVDGGKSA</sequence>
<evidence type="ECO:0000256" key="2">
    <source>
        <dbReference type="ARBA" id="ARBA00023002"/>
    </source>
</evidence>
<name>A0A7W4UYQ7_LEIAQ</name>
<dbReference type="RefSeq" id="WP_021764798.1">
    <property type="nucleotide sequence ID" value="NZ_JACHVP010000004.1"/>
</dbReference>
<dbReference type="PROSITE" id="PS00061">
    <property type="entry name" value="ADH_SHORT"/>
    <property type="match status" value="1"/>
</dbReference>
<comment type="caution">
    <text evidence="3">The sequence shown here is derived from an EMBL/GenBank/DDBJ whole genome shotgun (WGS) entry which is preliminary data.</text>
</comment>
<dbReference type="Proteomes" id="UP000538196">
    <property type="component" value="Unassembled WGS sequence"/>
</dbReference>
<keyword evidence="4" id="KW-1185">Reference proteome</keyword>
<evidence type="ECO:0000256" key="1">
    <source>
        <dbReference type="ARBA" id="ARBA00006484"/>
    </source>
</evidence>
<organism evidence="3 4">
    <name type="scientific">Leifsonia aquatica</name>
    <name type="common">Corynebacterium aquaticum</name>
    <dbReference type="NCBI Taxonomy" id="144185"/>
    <lineage>
        <taxon>Bacteria</taxon>
        <taxon>Bacillati</taxon>
        <taxon>Actinomycetota</taxon>
        <taxon>Actinomycetes</taxon>
        <taxon>Micrococcales</taxon>
        <taxon>Microbacteriaceae</taxon>
        <taxon>Leifsonia</taxon>
    </lineage>
</organism>
<protein>
    <submittedName>
        <fullName evidence="3">NAD(P)-dependent dehydrogenase (Short-subunit alcohol dehydrogenase family)</fullName>
    </submittedName>
</protein>
<dbReference type="EMBL" id="JACHVP010000004">
    <property type="protein sequence ID" value="MBB2968725.1"/>
    <property type="molecule type" value="Genomic_DNA"/>
</dbReference>
<dbReference type="Pfam" id="PF13561">
    <property type="entry name" value="adh_short_C2"/>
    <property type="match status" value="1"/>
</dbReference>